<protein>
    <recommendedName>
        <fullName evidence="4">LPXTG cell wall anchor domain-containing protein</fullName>
    </recommendedName>
</protein>
<name>A0A938X815_9FIRM</name>
<reference evidence="2" key="2">
    <citation type="journal article" date="2021" name="Sci. Rep.">
        <title>The distribution of antibiotic resistance genes in chicken gut microbiota commensals.</title>
        <authorList>
            <person name="Juricova H."/>
            <person name="Matiasovicova J."/>
            <person name="Kubasova T."/>
            <person name="Cejkova D."/>
            <person name="Rychlik I."/>
        </authorList>
    </citation>
    <scope>NUCLEOTIDE SEQUENCE</scope>
    <source>
        <strain evidence="2">An559</strain>
    </source>
</reference>
<dbReference type="Proteomes" id="UP000774750">
    <property type="component" value="Unassembled WGS sequence"/>
</dbReference>
<keyword evidence="1" id="KW-0812">Transmembrane</keyword>
<evidence type="ECO:0000313" key="3">
    <source>
        <dbReference type="Proteomes" id="UP000774750"/>
    </source>
</evidence>
<accession>A0A938X815</accession>
<dbReference type="AlphaFoldDB" id="A0A938X815"/>
<dbReference type="EMBL" id="JACJKY010000012">
    <property type="protein sequence ID" value="MBM6921157.1"/>
    <property type="molecule type" value="Genomic_DNA"/>
</dbReference>
<proteinExistence type="predicted"/>
<evidence type="ECO:0008006" key="4">
    <source>
        <dbReference type="Google" id="ProtNLM"/>
    </source>
</evidence>
<sequence>MKEMQNQVTVSQNKNSKSWLRIVIIVLAVLLVFSAGALAARCIYLNTLSAKQSTATVENNLIGNPVKASADTSGLKVKTVSVSDTSLSLSAADLMSEKTAVRTTASGNTQTVAQKTEVLKLYQGSPSVNQKFEVKNMLPGDTITKYFSVQASHNQDITLFFNTEITSEKQNLGDVLHVVVEHVETGKILCDAPFSEIDGQDFAEVLKANAQNQTVATYKIDVSVSTSIGNEYQGAGLTADFNWYVEDEGGLTPPDTGDDPTLIVVSVVFLLAAVGLLVMLLIKRKKGGNKHDEV</sequence>
<reference evidence="2" key="1">
    <citation type="submission" date="2020-08" db="EMBL/GenBank/DDBJ databases">
        <authorList>
            <person name="Cejkova D."/>
            <person name="Kubasova T."/>
            <person name="Jahodarova E."/>
            <person name="Rychlik I."/>
        </authorList>
    </citation>
    <scope>NUCLEOTIDE SEQUENCE</scope>
    <source>
        <strain evidence="2">An559</strain>
    </source>
</reference>
<keyword evidence="1" id="KW-1133">Transmembrane helix</keyword>
<gene>
    <name evidence="2" type="ORF">H6A12_08325</name>
</gene>
<evidence type="ECO:0000313" key="2">
    <source>
        <dbReference type="EMBL" id="MBM6921157.1"/>
    </source>
</evidence>
<feature type="transmembrane region" description="Helical" evidence="1">
    <location>
        <begin position="262"/>
        <end position="282"/>
    </location>
</feature>
<evidence type="ECO:0000256" key="1">
    <source>
        <dbReference type="SAM" id="Phobius"/>
    </source>
</evidence>
<keyword evidence="3" id="KW-1185">Reference proteome</keyword>
<dbReference type="RefSeq" id="WP_204446781.1">
    <property type="nucleotide sequence ID" value="NZ_JACJKY010000012.1"/>
</dbReference>
<comment type="caution">
    <text evidence="2">The sequence shown here is derived from an EMBL/GenBank/DDBJ whole genome shotgun (WGS) entry which is preliminary data.</text>
</comment>
<organism evidence="2 3">
    <name type="scientific">Merdimmobilis hominis</name>
    <dbReference type="NCBI Taxonomy" id="2897707"/>
    <lineage>
        <taxon>Bacteria</taxon>
        <taxon>Bacillati</taxon>
        <taxon>Bacillota</taxon>
        <taxon>Clostridia</taxon>
        <taxon>Eubacteriales</taxon>
        <taxon>Oscillospiraceae</taxon>
        <taxon>Merdimmobilis</taxon>
    </lineage>
</organism>
<keyword evidence="1" id="KW-0472">Membrane</keyword>